<name>A0ABQ8SZB4_PERAM</name>
<organism evidence="1 2">
    <name type="scientific">Periplaneta americana</name>
    <name type="common">American cockroach</name>
    <name type="synonym">Blatta americana</name>
    <dbReference type="NCBI Taxonomy" id="6978"/>
    <lineage>
        <taxon>Eukaryota</taxon>
        <taxon>Metazoa</taxon>
        <taxon>Ecdysozoa</taxon>
        <taxon>Arthropoda</taxon>
        <taxon>Hexapoda</taxon>
        <taxon>Insecta</taxon>
        <taxon>Pterygota</taxon>
        <taxon>Neoptera</taxon>
        <taxon>Polyneoptera</taxon>
        <taxon>Dictyoptera</taxon>
        <taxon>Blattodea</taxon>
        <taxon>Blattoidea</taxon>
        <taxon>Blattidae</taxon>
        <taxon>Blattinae</taxon>
        <taxon>Periplaneta</taxon>
    </lineage>
</organism>
<evidence type="ECO:0000313" key="2">
    <source>
        <dbReference type="Proteomes" id="UP001148838"/>
    </source>
</evidence>
<comment type="caution">
    <text evidence="1">The sequence shown here is derived from an EMBL/GenBank/DDBJ whole genome shotgun (WGS) entry which is preliminary data.</text>
</comment>
<dbReference type="Gene3D" id="3.30.420.10">
    <property type="entry name" value="Ribonuclease H-like superfamily/Ribonuclease H"/>
    <property type="match status" value="1"/>
</dbReference>
<sequence>MAGLCEGGSEPPGSLKVSKTLGTTLTVQHLDKEEHDSKFVMAALSSLGRAIVKEDEYEKVRWDGIVSIVSWRERVFRLWWEERMRLQFAREHVHKEENWWDVVMFADESKFNVFGSDGQQYVWYKKNEDLGKKESVANNEIRCGQRHGMELYGCRWS</sequence>
<dbReference type="EMBL" id="JAJSOF020000017">
    <property type="protein sequence ID" value="KAJ4439569.1"/>
    <property type="molecule type" value="Genomic_DNA"/>
</dbReference>
<gene>
    <name evidence="1" type="ORF">ANN_07696</name>
</gene>
<keyword evidence="2" id="KW-1185">Reference proteome</keyword>
<protein>
    <submittedName>
        <fullName evidence="1">Uncharacterized protein</fullName>
    </submittedName>
</protein>
<dbReference type="Proteomes" id="UP001148838">
    <property type="component" value="Unassembled WGS sequence"/>
</dbReference>
<proteinExistence type="predicted"/>
<evidence type="ECO:0000313" key="1">
    <source>
        <dbReference type="EMBL" id="KAJ4439569.1"/>
    </source>
</evidence>
<reference evidence="1 2" key="1">
    <citation type="journal article" date="2022" name="Allergy">
        <title>Genome assembly and annotation of Periplaneta americana reveal a comprehensive cockroach allergen profile.</title>
        <authorList>
            <person name="Wang L."/>
            <person name="Xiong Q."/>
            <person name="Saelim N."/>
            <person name="Wang L."/>
            <person name="Nong W."/>
            <person name="Wan A.T."/>
            <person name="Shi M."/>
            <person name="Liu X."/>
            <person name="Cao Q."/>
            <person name="Hui J.H.L."/>
            <person name="Sookrung N."/>
            <person name="Leung T.F."/>
            <person name="Tungtrongchitr A."/>
            <person name="Tsui S.K.W."/>
        </authorList>
    </citation>
    <scope>NUCLEOTIDE SEQUENCE [LARGE SCALE GENOMIC DNA]</scope>
    <source>
        <strain evidence="1">PWHHKU_190912</strain>
    </source>
</reference>
<accession>A0ABQ8SZB4</accession>
<dbReference type="InterPro" id="IPR036397">
    <property type="entry name" value="RNaseH_sf"/>
</dbReference>